<gene>
    <name evidence="3" type="ORF">HPB52_024462</name>
</gene>
<dbReference type="Pfam" id="PF00704">
    <property type="entry name" value="Glyco_hydro_18"/>
    <property type="match status" value="1"/>
</dbReference>
<dbReference type="EMBL" id="JABSTV010001200">
    <property type="protein sequence ID" value="KAH7984898.1"/>
    <property type="molecule type" value="Genomic_DNA"/>
</dbReference>
<protein>
    <recommendedName>
        <fullName evidence="2">GH18 domain-containing protein</fullName>
    </recommendedName>
</protein>
<proteinExistence type="predicted"/>
<evidence type="ECO:0000313" key="4">
    <source>
        <dbReference type="Proteomes" id="UP000821837"/>
    </source>
</evidence>
<dbReference type="SUPFAM" id="SSF51445">
    <property type="entry name" value="(Trans)glycosidases"/>
    <property type="match status" value="1"/>
</dbReference>
<name>A0A9D4YR85_RHISA</name>
<feature type="transmembrane region" description="Helical" evidence="1">
    <location>
        <begin position="80"/>
        <end position="103"/>
    </location>
</feature>
<comment type="caution">
    <text evidence="3">The sequence shown here is derived from an EMBL/GenBank/DDBJ whole genome shotgun (WGS) entry which is preliminary data.</text>
</comment>
<dbReference type="VEuPathDB" id="VectorBase:RSAN_025832"/>
<evidence type="ECO:0000313" key="3">
    <source>
        <dbReference type="EMBL" id="KAH7984898.1"/>
    </source>
</evidence>
<keyword evidence="1" id="KW-0472">Membrane</keyword>
<keyword evidence="1" id="KW-1133">Transmembrane helix</keyword>
<organism evidence="3 4">
    <name type="scientific">Rhipicephalus sanguineus</name>
    <name type="common">Brown dog tick</name>
    <name type="synonym">Ixodes sanguineus</name>
    <dbReference type="NCBI Taxonomy" id="34632"/>
    <lineage>
        <taxon>Eukaryota</taxon>
        <taxon>Metazoa</taxon>
        <taxon>Ecdysozoa</taxon>
        <taxon>Arthropoda</taxon>
        <taxon>Chelicerata</taxon>
        <taxon>Arachnida</taxon>
        <taxon>Acari</taxon>
        <taxon>Parasitiformes</taxon>
        <taxon>Ixodida</taxon>
        <taxon>Ixodoidea</taxon>
        <taxon>Ixodidae</taxon>
        <taxon>Rhipicephalinae</taxon>
        <taxon>Rhipicephalus</taxon>
        <taxon>Rhipicephalus</taxon>
    </lineage>
</organism>
<sequence length="576" mass="63563">MATRDVPANHASTAPATPRLLAVAAPGREDLVVLVNTSALRVPVISRPASGLNLASSPENRFLDRDEATPPDERLCTQLWVLWAALTFPLVLSCWLLLVPLLLENKDTVLTEMPVFPWAKTPRVPITPPYGPPTTAQTTVATANTTPVSAGFSWQGMPPHCLLPVAPPTEPFSYKVGPYPTSVAAPNRTQRPIFCLFDNAKVTIARTSQQQFDYMFETLPFALCPNVVYASVGIVDGYLTSRLPRFEQNHGLPRLRQIVQTQGYHDTRILLVLGGYEEDAPHFWRLGRDPPTLDLLMRNVADGMRNYELDGVTVHWVAPTSDCSGTDRDMVLSILLHRLNETFTNYGLTQHVVSVMLDMRLGNQYLLDSVVDVVDYFFIGTNALRYTGPGPYQDICANLSHATRLVIGSYASVAINVRIDQLCIMQELAPMSALGFERPNGVWVSHDDNLSRVPFYSACTRGDFCRKDSGGASCIAHLTYPGPATASGRTAAIFLVPNTDALRQLNFSGIHTAAPSTTVHACMLVLDLHRDNYARQCALFMQYVLMEHLYSGTIGQRHRHKSIIDAAPFCQVPQFG</sequence>
<dbReference type="Proteomes" id="UP000821837">
    <property type="component" value="Unassembled WGS sequence"/>
</dbReference>
<dbReference type="GO" id="GO:0005975">
    <property type="term" value="P:carbohydrate metabolic process"/>
    <property type="evidence" value="ECO:0007669"/>
    <property type="project" value="InterPro"/>
</dbReference>
<reference evidence="3" key="1">
    <citation type="journal article" date="2020" name="Cell">
        <title>Large-Scale Comparative Analyses of Tick Genomes Elucidate Their Genetic Diversity and Vector Capacities.</title>
        <authorList>
            <consortium name="Tick Genome and Microbiome Consortium (TIGMIC)"/>
            <person name="Jia N."/>
            <person name="Wang J."/>
            <person name="Shi W."/>
            <person name="Du L."/>
            <person name="Sun Y."/>
            <person name="Zhan W."/>
            <person name="Jiang J.F."/>
            <person name="Wang Q."/>
            <person name="Zhang B."/>
            <person name="Ji P."/>
            <person name="Bell-Sakyi L."/>
            <person name="Cui X.M."/>
            <person name="Yuan T.T."/>
            <person name="Jiang B.G."/>
            <person name="Yang W.F."/>
            <person name="Lam T.T."/>
            <person name="Chang Q.C."/>
            <person name="Ding S.J."/>
            <person name="Wang X.J."/>
            <person name="Zhu J.G."/>
            <person name="Ruan X.D."/>
            <person name="Zhao L."/>
            <person name="Wei J.T."/>
            <person name="Ye R.Z."/>
            <person name="Que T.C."/>
            <person name="Du C.H."/>
            <person name="Zhou Y.H."/>
            <person name="Cheng J.X."/>
            <person name="Dai P.F."/>
            <person name="Guo W.B."/>
            <person name="Han X.H."/>
            <person name="Huang E.J."/>
            <person name="Li L.F."/>
            <person name="Wei W."/>
            <person name="Gao Y.C."/>
            <person name="Liu J.Z."/>
            <person name="Shao H.Z."/>
            <person name="Wang X."/>
            <person name="Wang C.C."/>
            <person name="Yang T.C."/>
            <person name="Huo Q.B."/>
            <person name="Li W."/>
            <person name="Chen H.Y."/>
            <person name="Chen S.E."/>
            <person name="Zhou L.G."/>
            <person name="Ni X.B."/>
            <person name="Tian J.H."/>
            <person name="Sheng Y."/>
            <person name="Liu T."/>
            <person name="Pan Y.S."/>
            <person name="Xia L.Y."/>
            <person name="Li J."/>
            <person name="Zhao F."/>
            <person name="Cao W.C."/>
        </authorList>
    </citation>
    <scope>NUCLEOTIDE SEQUENCE</scope>
    <source>
        <strain evidence="3">Rsan-2018</strain>
    </source>
</reference>
<evidence type="ECO:0000256" key="1">
    <source>
        <dbReference type="SAM" id="Phobius"/>
    </source>
</evidence>
<evidence type="ECO:0000259" key="2">
    <source>
        <dbReference type="Pfam" id="PF00704"/>
    </source>
</evidence>
<dbReference type="AlphaFoldDB" id="A0A9D4YR85"/>
<keyword evidence="4" id="KW-1185">Reference proteome</keyword>
<feature type="domain" description="GH18" evidence="2">
    <location>
        <begin position="211"/>
        <end position="381"/>
    </location>
</feature>
<dbReference type="InterPro" id="IPR017853">
    <property type="entry name" value="GH"/>
</dbReference>
<accession>A0A9D4YR85</accession>
<keyword evidence="1" id="KW-0812">Transmembrane</keyword>
<dbReference type="Gene3D" id="3.20.20.80">
    <property type="entry name" value="Glycosidases"/>
    <property type="match status" value="1"/>
</dbReference>
<dbReference type="InterPro" id="IPR001223">
    <property type="entry name" value="Glyco_hydro18_cat"/>
</dbReference>
<reference evidence="3" key="2">
    <citation type="submission" date="2021-09" db="EMBL/GenBank/DDBJ databases">
        <authorList>
            <person name="Jia N."/>
            <person name="Wang J."/>
            <person name="Shi W."/>
            <person name="Du L."/>
            <person name="Sun Y."/>
            <person name="Zhan W."/>
            <person name="Jiang J."/>
            <person name="Wang Q."/>
            <person name="Zhang B."/>
            <person name="Ji P."/>
            <person name="Sakyi L.B."/>
            <person name="Cui X."/>
            <person name="Yuan T."/>
            <person name="Jiang B."/>
            <person name="Yang W."/>
            <person name="Lam T.T.-Y."/>
            <person name="Chang Q."/>
            <person name="Ding S."/>
            <person name="Wang X."/>
            <person name="Zhu J."/>
            <person name="Ruan X."/>
            <person name="Zhao L."/>
            <person name="Wei J."/>
            <person name="Que T."/>
            <person name="Du C."/>
            <person name="Cheng J."/>
            <person name="Dai P."/>
            <person name="Han X."/>
            <person name="Huang E."/>
            <person name="Gao Y."/>
            <person name="Liu J."/>
            <person name="Shao H."/>
            <person name="Ye R."/>
            <person name="Li L."/>
            <person name="Wei W."/>
            <person name="Wang X."/>
            <person name="Wang C."/>
            <person name="Huo Q."/>
            <person name="Li W."/>
            <person name="Guo W."/>
            <person name="Chen H."/>
            <person name="Chen S."/>
            <person name="Zhou L."/>
            <person name="Zhou L."/>
            <person name="Ni X."/>
            <person name="Tian J."/>
            <person name="Zhou Y."/>
            <person name="Sheng Y."/>
            <person name="Liu T."/>
            <person name="Pan Y."/>
            <person name="Xia L."/>
            <person name="Li J."/>
            <person name="Zhao F."/>
            <person name="Cao W."/>
        </authorList>
    </citation>
    <scope>NUCLEOTIDE SEQUENCE</scope>
    <source>
        <strain evidence="3">Rsan-2018</strain>
        <tissue evidence="3">Larvae</tissue>
    </source>
</reference>